<dbReference type="PANTHER" id="PTHR46052:SF1">
    <property type="entry name" value="PHOSDUCIN-LIKE PROTEIN"/>
    <property type="match status" value="1"/>
</dbReference>
<feature type="domain" description="Phosducin" evidence="3">
    <location>
        <begin position="84"/>
        <end position="311"/>
    </location>
</feature>
<dbReference type="GO" id="GO:0008277">
    <property type="term" value="P:regulation of G protein-coupled receptor signaling pathway"/>
    <property type="evidence" value="ECO:0007669"/>
    <property type="project" value="InterPro"/>
</dbReference>
<dbReference type="STRING" id="150374.A0A0M8MYB1"/>
<feature type="region of interest" description="Disordered" evidence="2">
    <location>
        <begin position="1"/>
        <end position="49"/>
    </location>
</feature>
<evidence type="ECO:0000256" key="2">
    <source>
        <dbReference type="SAM" id="MobiDB-lite"/>
    </source>
</evidence>
<accession>A0A0M8MYB1</accession>
<dbReference type="OrthoDB" id="70588at2759"/>
<feature type="compositionally biased region" description="Basic and acidic residues" evidence="2">
    <location>
        <begin position="20"/>
        <end position="29"/>
    </location>
</feature>
<comment type="similarity">
    <text evidence="1">Belongs to the phosducin family.</text>
</comment>
<feature type="compositionally biased region" description="Basic and acidic residues" evidence="2">
    <location>
        <begin position="171"/>
        <end position="184"/>
    </location>
</feature>
<evidence type="ECO:0000259" key="3">
    <source>
        <dbReference type="Pfam" id="PF02114"/>
    </source>
</evidence>
<dbReference type="InterPro" id="IPR001200">
    <property type="entry name" value="Phosducin"/>
</dbReference>
<feature type="compositionally biased region" description="Acidic residues" evidence="2">
    <location>
        <begin position="36"/>
        <end position="49"/>
    </location>
</feature>
<evidence type="ECO:0000313" key="5">
    <source>
        <dbReference type="Proteomes" id="UP000053831"/>
    </source>
</evidence>
<name>A0A0M8MYB1_ESCWE</name>
<evidence type="ECO:0000256" key="1">
    <source>
        <dbReference type="ARBA" id="ARBA00009686"/>
    </source>
</evidence>
<comment type="caution">
    <text evidence="4">The sequence shown here is derived from an EMBL/GenBank/DDBJ whole genome shotgun (WGS) entry which is preliminary data.</text>
</comment>
<feature type="region of interest" description="Disordered" evidence="2">
    <location>
        <begin position="98"/>
        <end position="192"/>
    </location>
</feature>
<feature type="region of interest" description="Disordered" evidence="2">
    <location>
        <begin position="62"/>
        <end position="86"/>
    </location>
</feature>
<evidence type="ECO:0000313" key="4">
    <source>
        <dbReference type="EMBL" id="KOS21238.1"/>
    </source>
</evidence>
<dbReference type="Pfam" id="PF02114">
    <property type="entry name" value="Phosducin"/>
    <property type="match status" value="1"/>
</dbReference>
<dbReference type="PANTHER" id="PTHR46052">
    <property type="entry name" value="PHOSDUCIN-LIKE PROTEIN"/>
    <property type="match status" value="1"/>
</dbReference>
<keyword evidence="5" id="KW-1185">Reference proteome</keyword>
<dbReference type="InterPro" id="IPR024253">
    <property type="entry name" value="Phosducin_thioredoxin-like_dom"/>
</dbReference>
<dbReference type="InterPro" id="IPR051499">
    <property type="entry name" value="Phosducin-like_reg"/>
</dbReference>
<feature type="compositionally biased region" description="Acidic residues" evidence="2">
    <location>
        <begin position="152"/>
        <end position="166"/>
    </location>
</feature>
<dbReference type="AlphaFoldDB" id="A0A0M8MYB1"/>
<dbReference type="CDD" id="cd02987">
    <property type="entry name" value="Phd_like_Phd"/>
    <property type="match status" value="1"/>
</dbReference>
<feature type="compositionally biased region" description="Acidic residues" evidence="2">
    <location>
        <begin position="130"/>
        <end position="140"/>
    </location>
</feature>
<reference evidence="4 5" key="1">
    <citation type="submission" date="2015-07" db="EMBL/GenBank/DDBJ databases">
        <title>The genome of the fungus Escovopsis weberi, a specialized disease agent of ant agriculture.</title>
        <authorList>
            <person name="de Man T.J."/>
            <person name="Stajich J.E."/>
            <person name="Kubicek C.P."/>
            <person name="Chenthamara K."/>
            <person name="Atanasova L."/>
            <person name="Druzhinina I.S."/>
            <person name="Birnbaum S."/>
            <person name="Barribeau S.M."/>
            <person name="Teiling C."/>
            <person name="Suen G."/>
            <person name="Currie C."/>
            <person name="Gerardo N.M."/>
        </authorList>
    </citation>
    <scope>NUCLEOTIDE SEQUENCE [LARGE SCALE GENOMIC DNA]</scope>
</reference>
<dbReference type="InterPro" id="IPR036249">
    <property type="entry name" value="Thioredoxin-like_sf"/>
</dbReference>
<dbReference type="Gene3D" id="3.40.30.10">
    <property type="entry name" value="Glutaredoxin"/>
    <property type="match status" value="1"/>
</dbReference>
<dbReference type="EMBL" id="LGSR01000013">
    <property type="protein sequence ID" value="KOS21238.1"/>
    <property type="molecule type" value="Genomic_DNA"/>
</dbReference>
<gene>
    <name evidence="4" type="ORF">ESCO_004428</name>
</gene>
<dbReference type="SUPFAM" id="SSF52833">
    <property type="entry name" value="Thioredoxin-like"/>
    <property type="match status" value="1"/>
</dbReference>
<proteinExistence type="inferred from homology"/>
<dbReference type="Proteomes" id="UP000053831">
    <property type="component" value="Unassembled WGS sequence"/>
</dbReference>
<organism evidence="4 5">
    <name type="scientific">Escovopsis weberi</name>
    <dbReference type="NCBI Taxonomy" id="150374"/>
    <lineage>
        <taxon>Eukaryota</taxon>
        <taxon>Fungi</taxon>
        <taxon>Dikarya</taxon>
        <taxon>Ascomycota</taxon>
        <taxon>Pezizomycotina</taxon>
        <taxon>Sordariomycetes</taxon>
        <taxon>Hypocreomycetidae</taxon>
        <taxon>Hypocreales</taxon>
        <taxon>Hypocreaceae</taxon>
        <taxon>Escovopsis</taxon>
    </lineage>
</organism>
<protein>
    <submittedName>
        <fullName evidence="4">Phosducin-like protein</fullName>
    </submittedName>
</protein>
<sequence>MATPAQEEFNRLIASSTPRETTHPEDRAGNKNNNNNDDDDDEHAPEELTEEEMFRNAQIEATMRMPVGPSAFHLPPRSFDSGHATGVKGVIADARHYQSARRSQFGRRAHAATPRALRNGNGGLHSGSEAESDNDNDYNDDFGTGSGSGSGSDDDDDDEEEGEEEFLQQWRETRRRELESDASRAVRTRRTSPSVRVYGRMDEVDALGYLDAIEKVGRETTVVVFVYDHECEVSGTIDAAIQPLVKKHPAAHFVKIHYEEIEFDNAAVPAILAYRNQGDLVANLTGLIEMMPDDDDNFGADDLEHILRTHAVL</sequence>